<feature type="transmembrane region" description="Helical" evidence="1">
    <location>
        <begin position="12"/>
        <end position="31"/>
    </location>
</feature>
<proteinExistence type="predicted"/>
<name>A0A8D8M6P9_9HEMI</name>
<organism evidence="2">
    <name type="scientific">Cacopsylla melanoneura</name>
    <dbReference type="NCBI Taxonomy" id="428564"/>
    <lineage>
        <taxon>Eukaryota</taxon>
        <taxon>Metazoa</taxon>
        <taxon>Ecdysozoa</taxon>
        <taxon>Arthropoda</taxon>
        <taxon>Hexapoda</taxon>
        <taxon>Insecta</taxon>
        <taxon>Pterygota</taxon>
        <taxon>Neoptera</taxon>
        <taxon>Paraneoptera</taxon>
        <taxon>Hemiptera</taxon>
        <taxon>Sternorrhyncha</taxon>
        <taxon>Psylloidea</taxon>
        <taxon>Psyllidae</taxon>
        <taxon>Psyllinae</taxon>
        <taxon>Cacopsylla</taxon>
    </lineage>
</organism>
<evidence type="ECO:0000313" key="2">
    <source>
        <dbReference type="EMBL" id="CAG6623225.1"/>
    </source>
</evidence>
<dbReference type="EMBL" id="HBUF01054363">
    <property type="protein sequence ID" value="CAG6623225.1"/>
    <property type="molecule type" value="Transcribed_RNA"/>
</dbReference>
<protein>
    <submittedName>
        <fullName evidence="2">Uncharacterized protein</fullName>
    </submittedName>
</protein>
<dbReference type="AlphaFoldDB" id="A0A8D8M6P9"/>
<keyword evidence="1" id="KW-0472">Membrane</keyword>
<evidence type="ECO:0000256" key="1">
    <source>
        <dbReference type="SAM" id="Phobius"/>
    </source>
</evidence>
<accession>A0A8D8M6P9</accession>
<keyword evidence="1" id="KW-0812">Transmembrane</keyword>
<reference evidence="2" key="1">
    <citation type="submission" date="2021-05" db="EMBL/GenBank/DDBJ databases">
        <authorList>
            <person name="Alioto T."/>
            <person name="Alioto T."/>
            <person name="Gomez Garrido J."/>
        </authorList>
    </citation>
    <scope>NUCLEOTIDE SEQUENCE</scope>
</reference>
<sequence>MLIMFQARDIVHYCYPWTVGLCSIVWSLRLFAFRRTFFGIIMIINFFLGRSRLSRGEACSRRELSFEGEEHCPPNEGKIISTSNGCLKTFVLHYQISLTSQLYVKRKYDYIFLLERVSNQQSVSSKLSSCLNLIQKF</sequence>
<keyword evidence="1" id="KW-1133">Transmembrane helix</keyword>